<comment type="caution">
    <text evidence="2">The sequence shown here is derived from an EMBL/GenBank/DDBJ whole genome shotgun (WGS) entry which is preliminary data.</text>
</comment>
<evidence type="ECO:0000313" key="3">
    <source>
        <dbReference type="Proteomes" id="UP001454036"/>
    </source>
</evidence>
<dbReference type="AlphaFoldDB" id="A0AAV3PYZ6"/>
<keyword evidence="1" id="KW-1133">Transmembrane helix</keyword>
<proteinExistence type="predicted"/>
<keyword evidence="1" id="KW-0812">Transmembrane</keyword>
<feature type="transmembrane region" description="Helical" evidence="1">
    <location>
        <begin position="30"/>
        <end position="48"/>
    </location>
</feature>
<protein>
    <recommendedName>
        <fullName evidence="4">ATP synthase F0 subunit 8</fullName>
    </recommendedName>
</protein>
<dbReference type="EMBL" id="BAABME010002653">
    <property type="protein sequence ID" value="GAA0155570.1"/>
    <property type="molecule type" value="Genomic_DNA"/>
</dbReference>
<dbReference type="Proteomes" id="UP001454036">
    <property type="component" value="Unassembled WGS sequence"/>
</dbReference>
<accession>A0AAV3PYZ6</accession>
<evidence type="ECO:0000313" key="2">
    <source>
        <dbReference type="EMBL" id="GAA0155570.1"/>
    </source>
</evidence>
<reference evidence="2 3" key="1">
    <citation type="submission" date="2024-01" db="EMBL/GenBank/DDBJ databases">
        <title>The complete chloroplast genome sequence of Lithospermum erythrorhizon: insights into the phylogenetic relationship among Boraginaceae species and the maternal lineages of purple gromwells.</title>
        <authorList>
            <person name="Okada T."/>
            <person name="Watanabe K."/>
        </authorList>
    </citation>
    <scope>NUCLEOTIDE SEQUENCE [LARGE SCALE GENOMIC DNA]</scope>
</reference>
<name>A0AAV3PYZ6_LITER</name>
<keyword evidence="3" id="KW-1185">Reference proteome</keyword>
<evidence type="ECO:0000256" key="1">
    <source>
        <dbReference type="SAM" id="Phobius"/>
    </source>
</evidence>
<keyword evidence="1" id="KW-0472">Membrane</keyword>
<gene>
    <name evidence="2" type="ORF">LIER_13270</name>
</gene>
<evidence type="ECO:0008006" key="4">
    <source>
        <dbReference type="Google" id="ProtNLM"/>
    </source>
</evidence>
<sequence length="114" mass="12942">MSHLNNYVNYDESSSVSAASLVSLLMENNVITMILTTSMVVFFLFLIWRRSSSSSKKVDLERSPKAGIGLNKSFMKLVSWYENEWVHTPFLPLSPPSIFDGLTSFMELLEEGVR</sequence>
<organism evidence="2 3">
    <name type="scientific">Lithospermum erythrorhizon</name>
    <name type="common">Purple gromwell</name>
    <name type="synonym">Lithospermum officinale var. erythrorhizon</name>
    <dbReference type="NCBI Taxonomy" id="34254"/>
    <lineage>
        <taxon>Eukaryota</taxon>
        <taxon>Viridiplantae</taxon>
        <taxon>Streptophyta</taxon>
        <taxon>Embryophyta</taxon>
        <taxon>Tracheophyta</taxon>
        <taxon>Spermatophyta</taxon>
        <taxon>Magnoliopsida</taxon>
        <taxon>eudicotyledons</taxon>
        <taxon>Gunneridae</taxon>
        <taxon>Pentapetalae</taxon>
        <taxon>asterids</taxon>
        <taxon>lamiids</taxon>
        <taxon>Boraginales</taxon>
        <taxon>Boraginaceae</taxon>
        <taxon>Boraginoideae</taxon>
        <taxon>Lithospermeae</taxon>
        <taxon>Lithospermum</taxon>
    </lineage>
</organism>